<evidence type="ECO:0000256" key="3">
    <source>
        <dbReference type="ARBA" id="ARBA00023015"/>
    </source>
</evidence>
<gene>
    <name evidence="9" type="ORF">NM961_02960</name>
</gene>
<dbReference type="CDD" id="cd00156">
    <property type="entry name" value="REC"/>
    <property type="match status" value="1"/>
</dbReference>
<name>A0ABT1QMA9_9GAMM</name>
<keyword evidence="2" id="KW-0902">Two-component regulatory system</keyword>
<dbReference type="SUPFAM" id="SSF52172">
    <property type="entry name" value="CheY-like"/>
    <property type="match status" value="1"/>
</dbReference>
<evidence type="ECO:0000256" key="5">
    <source>
        <dbReference type="ARBA" id="ARBA00023163"/>
    </source>
</evidence>
<feature type="domain" description="Response regulatory" evidence="7">
    <location>
        <begin position="254"/>
        <end position="370"/>
    </location>
</feature>
<dbReference type="InterPro" id="IPR029787">
    <property type="entry name" value="Nucleotide_cyclase"/>
</dbReference>
<dbReference type="InterPro" id="IPR001633">
    <property type="entry name" value="EAL_dom"/>
</dbReference>
<keyword evidence="3" id="KW-0805">Transcription regulation</keyword>
<dbReference type="SUPFAM" id="SSF141868">
    <property type="entry name" value="EAL domain-like"/>
    <property type="match status" value="1"/>
</dbReference>
<evidence type="ECO:0000256" key="2">
    <source>
        <dbReference type="ARBA" id="ARBA00023012"/>
    </source>
</evidence>
<keyword evidence="1 6" id="KW-0597">Phosphoprotein</keyword>
<evidence type="ECO:0000313" key="10">
    <source>
        <dbReference type="Proteomes" id="UP001165498"/>
    </source>
</evidence>
<reference evidence="9" key="1">
    <citation type="submission" date="2022-07" db="EMBL/GenBank/DDBJ databases">
        <title>Tahibacter sp., a new gammaproteobacterium isolated from the silt sample collected at pig farm.</title>
        <authorList>
            <person name="Chen H."/>
        </authorList>
    </citation>
    <scope>NUCLEOTIDE SEQUENCE</scope>
    <source>
        <strain evidence="9">P2K</strain>
    </source>
</reference>
<evidence type="ECO:0000256" key="6">
    <source>
        <dbReference type="PROSITE-ProRule" id="PRU00169"/>
    </source>
</evidence>
<evidence type="ECO:0000313" key="9">
    <source>
        <dbReference type="EMBL" id="MCQ4163664.1"/>
    </source>
</evidence>
<dbReference type="Gene3D" id="3.40.50.2300">
    <property type="match status" value="1"/>
</dbReference>
<dbReference type="RefSeq" id="WP_255911096.1">
    <property type="nucleotide sequence ID" value="NZ_JANFQO010000002.1"/>
</dbReference>
<dbReference type="PANTHER" id="PTHR48111">
    <property type="entry name" value="REGULATOR OF RPOS"/>
    <property type="match status" value="1"/>
</dbReference>
<keyword evidence="5" id="KW-0804">Transcription</keyword>
<dbReference type="Pfam" id="PF00072">
    <property type="entry name" value="Response_reg"/>
    <property type="match status" value="1"/>
</dbReference>
<dbReference type="InterPro" id="IPR011006">
    <property type="entry name" value="CheY-like_superfamily"/>
</dbReference>
<comment type="caution">
    <text evidence="9">The sequence shown here is derived from an EMBL/GenBank/DDBJ whole genome shotgun (WGS) entry which is preliminary data.</text>
</comment>
<dbReference type="SMART" id="SM00448">
    <property type="entry name" value="REC"/>
    <property type="match status" value="1"/>
</dbReference>
<dbReference type="PANTHER" id="PTHR48111:SF1">
    <property type="entry name" value="TWO-COMPONENT RESPONSE REGULATOR ORR33"/>
    <property type="match status" value="1"/>
</dbReference>
<dbReference type="InterPro" id="IPR039420">
    <property type="entry name" value="WalR-like"/>
</dbReference>
<feature type="domain" description="EAL" evidence="8">
    <location>
        <begin position="554"/>
        <end position="806"/>
    </location>
</feature>
<evidence type="ECO:0000256" key="4">
    <source>
        <dbReference type="ARBA" id="ARBA00023125"/>
    </source>
</evidence>
<dbReference type="SUPFAM" id="SSF55073">
    <property type="entry name" value="Nucleotide cyclase"/>
    <property type="match status" value="1"/>
</dbReference>
<evidence type="ECO:0000259" key="7">
    <source>
        <dbReference type="PROSITE" id="PS50110"/>
    </source>
</evidence>
<organism evidence="9 10">
    <name type="scientific">Tahibacter harae</name>
    <dbReference type="NCBI Taxonomy" id="2963937"/>
    <lineage>
        <taxon>Bacteria</taxon>
        <taxon>Pseudomonadati</taxon>
        <taxon>Pseudomonadota</taxon>
        <taxon>Gammaproteobacteria</taxon>
        <taxon>Lysobacterales</taxon>
        <taxon>Rhodanobacteraceae</taxon>
        <taxon>Tahibacter</taxon>
    </lineage>
</organism>
<keyword evidence="4" id="KW-0238">DNA-binding</keyword>
<dbReference type="Gene3D" id="3.20.20.450">
    <property type="entry name" value="EAL domain"/>
    <property type="match status" value="1"/>
</dbReference>
<dbReference type="InterPro" id="IPR001789">
    <property type="entry name" value="Sig_transdc_resp-reg_receiver"/>
</dbReference>
<feature type="modified residue" description="4-aspartylphosphate" evidence="6">
    <location>
        <position position="303"/>
    </location>
</feature>
<evidence type="ECO:0000256" key="1">
    <source>
        <dbReference type="ARBA" id="ARBA00022553"/>
    </source>
</evidence>
<dbReference type="EMBL" id="JANFQO010000002">
    <property type="protein sequence ID" value="MCQ4163664.1"/>
    <property type="molecule type" value="Genomic_DNA"/>
</dbReference>
<dbReference type="PROSITE" id="PS50883">
    <property type="entry name" value="EAL"/>
    <property type="match status" value="1"/>
</dbReference>
<dbReference type="InterPro" id="IPR043128">
    <property type="entry name" value="Rev_trsase/Diguanyl_cyclase"/>
</dbReference>
<dbReference type="Gene3D" id="3.30.70.270">
    <property type="match status" value="1"/>
</dbReference>
<dbReference type="Pfam" id="PF00563">
    <property type="entry name" value="EAL"/>
    <property type="match status" value="1"/>
</dbReference>
<evidence type="ECO:0000259" key="8">
    <source>
        <dbReference type="PROSITE" id="PS50883"/>
    </source>
</evidence>
<dbReference type="InterPro" id="IPR035919">
    <property type="entry name" value="EAL_sf"/>
</dbReference>
<protein>
    <submittedName>
        <fullName evidence="9">Response regulator</fullName>
    </submittedName>
</protein>
<dbReference type="PROSITE" id="PS50110">
    <property type="entry name" value="RESPONSE_REGULATORY"/>
    <property type="match status" value="1"/>
</dbReference>
<accession>A0ABT1QMA9</accession>
<proteinExistence type="predicted"/>
<sequence length="806" mass="87179">MNTMADTTTEAEAPRASAGGRNLRQRLEAFVADWRSSQSGAWDGAKASLLHEELERINAEAEAQDLAEIAAPTLEVIVFLCSFVETGAIPSAAQRQALAGLIDKLAQSDTPRPAPRSPARRAVASHVRGQVHYLASPARAIEALAPTLGAQRFLVRPFEDAAPLLAMAESVPDVLLVEDEFVPQLHAVLEAFARAREAQRDPPVCLVLAESADLARVLYAQRAGADAVISSRDPVTILARLEELLEQRRSLGYRVLVVEDDPAQAKFCESVLHHRGITTQVCASAAGVTQAVHSFHPDLVLLDFYLPDGNGIEVAQMIRAEPGCAFLPVVFLSGEQDLDRRFDAISMGGDDFLTKPVKPRHLLMTVESRVRRARALSASAGSARGERRGTLSGRDVFLQELQNLLESGGEACPALVYLAVDDIESVRERVGFVTAGTLGQQLGLAIAAELPFARPLCAYGEYVFLALAQREDELALREALEQARQRLSARSWLSADDPLRLSFSLAALRLSGPAERAESLIRRVRQQALNLQAAGGNGASLELRDPNQASEDPRLRLVRAILRTPADASNSVLSYQPFAPLAGNLSGQYLARMQLKPPRSSQSILIDTEEYLPLARGLGLVAQVDKRLIRLALRQAHIHANALNELRLFLPISAEALLDPAFAPWLATELRAQSVPAAAIALEFDIADLIEQQPGDAAIEALQRVGARFCLRANDDSERAQRWLQHAAFGVVRFERPAGDGPGSPWAARANAFAAVRALGKIVIASGVQDMSDIGELLRSGAHYANGVVVCDWLADFDFDFAGAVL</sequence>
<dbReference type="Proteomes" id="UP001165498">
    <property type="component" value="Unassembled WGS sequence"/>
</dbReference>
<keyword evidence="10" id="KW-1185">Reference proteome</keyword>